<protein>
    <submittedName>
        <fullName evidence="2">PhoX family phosphatase</fullName>
    </submittedName>
</protein>
<dbReference type="PROSITE" id="PS51318">
    <property type="entry name" value="TAT"/>
    <property type="match status" value="1"/>
</dbReference>
<dbReference type="PANTHER" id="PTHR35399:SF2">
    <property type="entry name" value="DUF839 DOMAIN-CONTAINING PROTEIN"/>
    <property type="match status" value="1"/>
</dbReference>
<dbReference type="EMBL" id="JAELVF020000001">
    <property type="protein sequence ID" value="MBU7597065.1"/>
    <property type="molecule type" value="Genomic_DNA"/>
</dbReference>
<evidence type="ECO:0000313" key="2">
    <source>
        <dbReference type="EMBL" id="MBU7597065.1"/>
    </source>
</evidence>
<dbReference type="PANTHER" id="PTHR35399">
    <property type="entry name" value="SLR8030 PROTEIN"/>
    <property type="match status" value="1"/>
</dbReference>
<keyword evidence="3" id="KW-1185">Reference proteome</keyword>
<dbReference type="Pfam" id="PF05787">
    <property type="entry name" value="PhoX"/>
    <property type="match status" value="1"/>
</dbReference>
<feature type="region of interest" description="Disordered" evidence="1">
    <location>
        <begin position="509"/>
        <end position="531"/>
    </location>
</feature>
<name>A0A949N0T9_9ACTN</name>
<dbReference type="AlphaFoldDB" id="A0A949N0T9"/>
<comment type="caution">
    <text evidence="2">The sequence shown here is derived from an EMBL/GenBank/DDBJ whole genome shotgun (WGS) entry which is preliminary data.</text>
</comment>
<organism evidence="2 3">
    <name type="scientific">Streptomyces tardus</name>
    <dbReference type="NCBI Taxonomy" id="2780544"/>
    <lineage>
        <taxon>Bacteria</taxon>
        <taxon>Bacillati</taxon>
        <taxon>Actinomycetota</taxon>
        <taxon>Actinomycetes</taxon>
        <taxon>Kitasatosporales</taxon>
        <taxon>Streptomycetaceae</taxon>
        <taxon>Streptomyces</taxon>
    </lineage>
</organism>
<feature type="region of interest" description="Disordered" evidence="1">
    <location>
        <begin position="77"/>
        <end position="114"/>
    </location>
</feature>
<evidence type="ECO:0000256" key="1">
    <source>
        <dbReference type="SAM" id="MobiDB-lite"/>
    </source>
</evidence>
<dbReference type="Proteomes" id="UP000694501">
    <property type="component" value="Unassembled WGS sequence"/>
</dbReference>
<proteinExistence type="predicted"/>
<dbReference type="InterPro" id="IPR008557">
    <property type="entry name" value="PhoX"/>
</dbReference>
<evidence type="ECO:0000313" key="3">
    <source>
        <dbReference type="Proteomes" id="UP000694501"/>
    </source>
</evidence>
<accession>A0A949N0T9</accession>
<feature type="compositionally biased region" description="Low complexity" evidence="1">
    <location>
        <begin position="77"/>
        <end position="103"/>
    </location>
</feature>
<feature type="region of interest" description="Disordered" evidence="1">
    <location>
        <begin position="653"/>
        <end position="672"/>
    </location>
</feature>
<reference evidence="2" key="1">
    <citation type="submission" date="2021-06" db="EMBL/GenBank/DDBJ databases">
        <title>Sequencing of actinobacteria type strains.</title>
        <authorList>
            <person name="Nguyen G.-S."/>
            <person name="Wentzel A."/>
        </authorList>
    </citation>
    <scope>NUCLEOTIDE SEQUENCE</scope>
    <source>
        <strain evidence="2">P38-E01</strain>
    </source>
</reference>
<dbReference type="InterPro" id="IPR006311">
    <property type="entry name" value="TAT_signal"/>
</dbReference>
<sequence length="800" mass="85554">MRRLPLLSDGRHSSRAPETCLFRCGNACAGHAPNTSGNRYFGSVLRESISRRNLLGAGAVALAAPLIPAASAAAAESAGNTSPSAGTAGTASAGSPAGAHPGFPAVPPDSGDRVTVPEGFEYDVLIRWGDPVLAGAPSFDFDNQTEAAQSGQFGPNNDYCALVPLRSDGRWLMVSNHEYVNELLMFPGWDPEGPSEEHVRTSWAAYGMSVVLVDRRREGGRMRARSSSRWNRRITLHTPFEMRGPAAGSPLLRTGADPTGRTVLGTMANCAGGTTPWGTVLSGEENVHMPFAHAEKPTDPLVKEGLERYGFAEGASLRAWEKYDERFDLGKEPHEAHRFGWIVEVDPSDPDSVPVKHTALGRFKHEGATISVAPDGRVVAYMGDDERFEYVYKFVSDGRMRKGDDWAAQRHNMGLLDSGTLYAARFTGDSPAEEIDGSGELPADGEFDGTGNWLPLAHNDRSFVSGMTSDEVYVFTRIAADRAGATRMDRPEDVEADPRTGRVYAALTNNDYRGAAGQPGPDEANPRKDNRDGHVLELCERRDDPTSERFVWRLMLVCGDPESPSSYYAGYDKSRVSAISCPDNLAFDAAGNMWIATDSGGRGGVNDGLYMVPLSGPERGRVQRFLTIPAGAECCGPVVGEDHVLVSVQHPGEVPDATPENPASHWPDGADSQPRAAVIAVRRKDGDHRGPGLRVGTVGPVGGGVFRGGVGHLSGVLDRDQHMVLADHRTAALRAGRDGEEALDPAALGAAERHHVEPVVDAAPAAGVGRDPHVARGVEGEVVRAGDRADPGLVVEVRRR</sequence>
<gene>
    <name evidence="2" type="ORF">JGS22_005290</name>
</gene>